<evidence type="ECO:0000256" key="6">
    <source>
        <dbReference type="SAM" id="Phobius"/>
    </source>
</evidence>
<gene>
    <name evidence="7" type="ORF">METZ01_LOCUS159379</name>
</gene>
<comment type="subcellular location">
    <subcellularLocation>
        <location evidence="1">Membrane</location>
        <topology evidence="1">Multi-pass membrane protein</topology>
    </subcellularLocation>
</comment>
<feature type="transmembrane region" description="Helical" evidence="6">
    <location>
        <begin position="379"/>
        <end position="398"/>
    </location>
</feature>
<evidence type="ECO:0000313" key="7">
    <source>
        <dbReference type="EMBL" id="SVB06525.1"/>
    </source>
</evidence>
<evidence type="ECO:0008006" key="8">
    <source>
        <dbReference type="Google" id="ProtNLM"/>
    </source>
</evidence>
<evidence type="ECO:0000256" key="4">
    <source>
        <dbReference type="ARBA" id="ARBA00022989"/>
    </source>
</evidence>
<feature type="transmembrane region" description="Helical" evidence="6">
    <location>
        <begin position="313"/>
        <end position="330"/>
    </location>
</feature>
<feature type="transmembrane region" description="Helical" evidence="6">
    <location>
        <begin position="410"/>
        <end position="430"/>
    </location>
</feature>
<keyword evidence="5 6" id="KW-0472">Membrane</keyword>
<feature type="transmembrane region" description="Helical" evidence="6">
    <location>
        <begin position="12"/>
        <end position="31"/>
    </location>
</feature>
<name>A0A382AYC3_9ZZZZ</name>
<feature type="transmembrane region" description="Helical" evidence="6">
    <location>
        <begin position="158"/>
        <end position="179"/>
    </location>
</feature>
<dbReference type="PANTHER" id="PTHR13353">
    <property type="entry name" value="TRANSMEMBRANE PROTEIN 19"/>
    <property type="match status" value="1"/>
</dbReference>
<evidence type="ECO:0000256" key="5">
    <source>
        <dbReference type="ARBA" id="ARBA00023136"/>
    </source>
</evidence>
<reference evidence="7" key="1">
    <citation type="submission" date="2018-05" db="EMBL/GenBank/DDBJ databases">
        <authorList>
            <person name="Lanie J.A."/>
            <person name="Ng W.-L."/>
            <person name="Kazmierczak K.M."/>
            <person name="Andrzejewski T.M."/>
            <person name="Davidsen T.M."/>
            <person name="Wayne K.J."/>
            <person name="Tettelin H."/>
            <person name="Glass J.I."/>
            <person name="Rusch D."/>
            <person name="Podicherti R."/>
            <person name="Tsui H.-C.T."/>
            <person name="Winkler M.E."/>
        </authorList>
    </citation>
    <scope>NUCLEOTIDE SEQUENCE</scope>
</reference>
<comment type="similarity">
    <text evidence="2">Belongs to the TMEM19 family.</text>
</comment>
<feature type="transmembrane region" description="Helical" evidence="6">
    <location>
        <begin position="266"/>
        <end position="292"/>
    </location>
</feature>
<keyword evidence="3 6" id="KW-0812">Transmembrane</keyword>
<feature type="transmembrane region" description="Helical" evidence="6">
    <location>
        <begin position="96"/>
        <end position="114"/>
    </location>
</feature>
<evidence type="ECO:0000256" key="3">
    <source>
        <dbReference type="ARBA" id="ARBA00022692"/>
    </source>
</evidence>
<organism evidence="7">
    <name type="scientific">marine metagenome</name>
    <dbReference type="NCBI Taxonomy" id="408172"/>
    <lineage>
        <taxon>unclassified sequences</taxon>
        <taxon>metagenomes</taxon>
        <taxon>ecological metagenomes</taxon>
    </lineage>
</organism>
<evidence type="ECO:0000256" key="1">
    <source>
        <dbReference type="ARBA" id="ARBA00004141"/>
    </source>
</evidence>
<evidence type="ECO:0000256" key="2">
    <source>
        <dbReference type="ARBA" id="ARBA00009012"/>
    </source>
</evidence>
<sequence>MNLFPSINEWILFAAIFLGIFGVLGISEWIRKSLGKPPESTRKFVHIFVGLIVSICPLLFKSNFQLITLSSLFTIINLILIKLDKFSSLHGTSRKSYGTVYFPLSVFILSFFWWDKPISLILSILVMTLADPIAATVGQKSRTTFIPWRDHKSQRGSLAMFGASAIIIMLGTDILARIYGAAFLIPLPVLVGASLFTAFAATLAESVSFKGTDNLSTPIITFLSYEIFLINYSHGTLSSLLIWTFFSLVIFGLAWNRRSLSSSGAISGYLVGIMVFGAGGWLWITPLVFFFISSSILSHLHQKKYAERNILQVLANGGAGALFSIYYFFWQFPPAIVLYLGAIGAATADTWATEIGFYSKSKPRLVFSKKIVDHGVSGGITFLGIVGSILGALIIGILSEEILGMNDLLIPLSVAGLVGSLTDSILGRFIQAQFKCSKCNKQIEDRYHCDEKT</sequence>
<protein>
    <recommendedName>
        <fullName evidence="8">Phosphatidate cytidylyltransferase</fullName>
    </recommendedName>
</protein>
<dbReference type="EMBL" id="UINC01027381">
    <property type="protein sequence ID" value="SVB06525.1"/>
    <property type="molecule type" value="Genomic_DNA"/>
</dbReference>
<proteinExistence type="inferred from homology"/>
<dbReference type="InterPro" id="IPR002794">
    <property type="entry name" value="DUF92_TMEM19"/>
</dbReference>
<dbReference type="GO" id="GO:0016020">
    <property type="term" value="C:membrane"/>
    <property type="evidence" value="ECO:0007669"/>
    <property type="project" value="UniProtKB-SubCell"/>
</dbReference>
<keyword evidence="4 6" id="KW-1133">Transmembrane helix</keyword>
<feature type="transmembrane region" description="Helical" evidence="6">
    <location>
        <begin position="336"/>
        <end position="358"/>
    </location>
</feature>
<dbReference type="Pfam" id="PF01940">
    <property type="entry name" value="DUF92"/>
    <property type="match status" value="1"/>
</dbReference>
<feature type="transmembrane region" description="Helical" evidence="6">
    <location>
        <begin position="185"/>
        <end position="207"/>
    </location>
</feature>
<dbReference type="AlphaFoldDB" id="A0A382AYC3"/>
<feature type="transmembrane region" description="Helical" evidence="6">
    <location>
        <begin position="43"/>
        <end position="60"/>
    </location>
</feature>
<accession>A0A382AYC3</accession>
<feature type="transmembrane region" description="Helical" evidence="6">
    <location>
        <begin position="120"/>
        <end position="137"/>
    </location>
</feature>
<dbReference type="PANTHER" id="PTHR13353:SF5">
    <property type="entry name" value="TRANSMEMBRANE PROTEIN 19"/>
    <property type="match status" value="1"/>
</dbReference>
<feature type="transmembrane region" description="Helical" evidence="6">
    <location>
        <begin position="66"/>
        <end position="84"/>
    </location>
</feature>
<feature type="non-terminal residue" evidence="7">
    <location>
        <position position="453"/>
    </location>
</feature>
<feature type="transmembrane region" description="Helical" evidence="6">
    <location>
        <begin position="228"/>
        <end position="254"/>
    </location>
</feature>